<evidence type="ECO:0000256" key="2">
    <source>
        <dbReference type="ARBA" id="ARBA00011986"/>
    </source>
</evidence>
<dbReference type="AlphaFoldDB" id="A0A7R8ZV30"/>
<dbReference type="PROSITE" id="PS00301">
    <property type="entry name" value="G_TR_1"/>
    <property type="match status" value="1"/>
</dbReference>
<dbReference type="SUPFAM" id="SSF52540">
    <property type="entry name" value="P-loop containing nucleoside triphosphate hydrolases"/>
    <property type="match status" value="1"/>
</dbReference>
<reference evidence="6" key="1">
    <citation type="submission" date="2020-11" db="EMBL/GenBank/DDBJ databases">
        <authorList>
            <person name="Tran Van P."/>
        </authorList>
    </citation>
    <scope>NUCLEOTIDE SEQUENCE</scope>
</reference>
<dbReference type="FunFam" id="2.40.30.10:FF:000085">
    <property type="entry name" value="Elongation factor Tu"/>
    <property type="match status" value="1"/>
</dbReference>
<evidence type="ECO:0000256" key="1">
    <source>
        <dbReference type="ARBA" id="ARBA00007249"/>
    </source>
</evidence>
<dbReference type="PROSITE" id="PS51722">
    <property type="entry name" value="G_TR_2"/>
    <property type="match status" value="1"/>
</dbReference>
<evidence type="ECO:0000256" key="4">
    <source>
        <dbReference type="ARBA" id="ARBA00023134"/>
    </source>
</evidence>
<dbReference type="GO" id="GO:0003924">
    <property type="term" value="F:GTPase activity"/>
    <property type="evidence" value="ECO:0007669"/>
    <property type="project" value="InterPro"/>
</dbReference>
<dbReference type="OrthoDB" id="2067at2759"/>
<dbReference type="PANTHER" id="PTHR43721:SF2">
    <property type="entry name" value="ELONGATION FACTOR TU, MITOCHONDRIAL"/>
    <property type="match status" value="1"/>
</dbReference>
<dbReference type="InterPro" id="IPR009001">
    <property type="entry name" value="Transl_elong_EF1A/Init_IF2_C"/>
</dbReference>
<dbReference type="Pfam" id="PF03144">
    <property type="entry name" value="GTP_EFTU_D2"/>
    <property type="match status" value="1"/>
</dbReference>
<evidence type="ECO:0000313" key="6">
    <source>
        <dbReference type="EMBL" id="CAD7232756.1"/>
    </source>
</evidence>
<dbReference type="InterPro" id="IPR000795">
    <property type="entry name" value="T_Tr_GTP-bd_dom"/>
</dbReference>
<dbReference type="PRINTS" id="PR00315">
    <property type="entry name" value="ELONGATNFCT"/>
</dbReference>
<keyword evidence="4" id="KW-0342">GTP-binding</keyword>
<dbReference type="EC" id="3.6.5.3" evidence="2"/>
<dbReference type="GO" id="GO:0070125">
    <property type="term" value="P:mitochondrial translational elongation"/>
    <property type="evidence" value="ECO:0007669"/>
    <property type="project" value="TreeGrafter"/>
</dbReference>
<evidence type="ECO:0000256" key="3">
    <source>
        <dbReference type="ARBA" id="ARBA00022741"/>
    </source>
</evidence>
<gene>
    <name evidence="6" type="ORF">CTOB1V02_LOCUS10584</name>
</gene>
<dbReference type="SUPFAM" id="SSF50447">
    <property type="entry name" value="Translation proteins"/>
    <property type="match status" value="1"/>
</dbReference>
<dbReference type="InterPro" id="IPR027417">
    <property type="entry name" value="P-loop_NTPase"/>
</dbReference>
<name>A0A7R8ZV30_9CRUS</name>
<dbReference type="InterPro" id="IPR031157">
    <property type="entry name" value="G_TR_CS"/>
</dbReference>
<dbReference type="Gene3D" id="3.40.50.300">
    <property type="entry name" value="P-loop containing nucleotide triphosphate hydrolases"/>
    <property type="match status" value="1"/>
</dbReference>
<dbReference type="GO" id="GO:0003746">
    <property type="term" value="F:translation elongation factor activity"/>
    <property type="evidence" value="ECO:0007669"/>
    <property type="project" value="TreeGrafter"/>
</dbReference>
<dbReference type="SUPFAM" id="SSF50465">
    <property type="entry name" value="EF-Tu/eEF-1alpha/eIF2-gamma C-terminal domain"/>
    <property type="match status" value="1"/>
</dbReference>
<feature type="non-terminal residue" evidence="6">
    <location>
        <position position="1"/>
    </location>
</feature>
<dbReference type="GO" id="GO:0005525">
    <property type="term" value="F:GTP binding"/>
    <property type="evidence" value="ECO:0007669"/>
    <property type="project" value="UniProtKB-KW"/>
</dbReference>
<dbReference type="PANTHER" id="PTHR43721">
    <property type="entry name" value="ELONGATION FACTOR TU-RELATED"/>
    <property type="match status" value="1"/>
</dbReference>
<protein>
    <recommendedName>
        <fullName evidence="2">protein-synthesizing GTPase</fullName>
        <ecNumber evidence="2">3.6.5.3</ecNumber>
    </recommendedName>
</protein>
<accession>A0A7R8ZV30</accession>
<dbReference type="Gene3D" id="2.40.30.10">
    <property type="entry name" value="Translation factors"/>
    <property type="match status" value="2"/>
</dbReference>
<dbReference type="Pfam" id="PF00009">
    <property type="entry name" value="GTP_EFTU"/>
    <property type="match status" value="1"/>
</dbReference>
<dbReference type="InterPro" id="IPR004161">
    <property type="entry name" value="EFTu-like_2"/>
</dbReference>
<dbReference type="InterPro" id="IPR009000">
    <property type="entry name" value="Transl_B-barrel_sf"/>
</dbReference>
<organism evidence="6">
    <name type="scientific">Cyprideis torosa</name>
    <dbReference type="NCBI Taxonomy" id="163714"/>
    <lineage>
        <taxon>Eukaryota</taxon>
        <taxon>Metazoa</taxon>
        <taxon>Ecdysozoa</taxon>
        <taxon>Arthropoda</taxon>
        <taxon>Crustacea</taxon>
        <taxon>Oligostraca</taxon>
        <taxon>Ostracoda</taxon>
        <taxon>Podocopa</taxon>
        <taxon>Podocopida</taxon>
        <taxon>Cytherocopina</taxon>
        <taxon>Cytheroidea</taxon>
        <taxon>Cytherideidae</taxon>
        <taxon>Cyprideis</taxon>
    </lineage>
</organism>
<keyword evidence="3" id="KW-0547">Nucleotide-binding</keyword>
<feature type="domain" description="Tr-type G" evidence="5">
    <location>
        <begin position="1"/>
        <end position="171"/>
    </location>
</feature>
<dbReference type="GO" id="GO:0005739">
    <property type="term" value="C:mitochondrion"/>
    <property type="evidence" value="ECO:0007669"/>
    <property type="project" value="TreeGrafter"/>
</dbReference>
<comment type="similarity">
    <text evidence="1">Belongs to the TRAFAC class translation factor GTPase superfamily. Classic translation factor GTPase family. EF-Tu/EF-1A subfamily.</text>
</comment>
<dbReference type="EMBL" id="OB665097">
    <property type="protein sequence ID" value="CAD7232756.1"/>
    <property type="molecule type" value="Genomic_DNA"/>
</dbReference>
<evidence type="ECO:0000259" key="5">
    <source>
        <dbReference type="PROSITE" id="PS51722"/>
    </source>
</evidence>
<sequence>VLSDELPESNCFKTFEAIDNAPEEKTRGITIHLCTVGYSTTCRHYAHTDCPGHADYIKNMIIGTSRMDAAILVVAATDGVMPQTKQHIALTKQIGVEQLIVFINKADVVDQDMLELAELEVRELLELFGYRNTPVVAGSALLALSGDQGEYGVKAIHRLLKALDEVIVQPERDDQSPFMLMVDHTYSIRGRGTVGTGVVYRGVVKKHTEIEVLGFGQRLKSNIADLEIFKKPVPFAKAGDSVGVLLRGIQYRKLRRGMTICPKKTVPMTNHFHVTLYCLTAKEGGLGEPILSTHFGHAFIHVFSSAVRLDHDQEFIMPGETVDVSVTVSKPIAILTGTRLVYRSLNGHIIGYGLVKKALKPVVLVDGRLKKAIVPPLKQEEEVAMEETQS</sequence>
<dbReference type="InterPro" id="IPR050055">
    <property type="entry name" value="EF-Tu_GTPase"/>
</dbReference>
<proteinExistence type="inferred from homology"/>